<feature type="compositionally biased region" description="Basic residues" evidence="1">
    <location>
        <begin position="12"/>
        <end position="26"/>
    </location>
</feature>
<dbReference type="InterPro" id="IPR056421">
    <property type="entry name" value="TPR_GEMI5"/>
</dbReference>
<proteinExistence type="predicted"/>
<dbReference type="AlphaFoldDB" id="A0A914UM48"/>
<protein>
    <recommendedName>
        <fullName evidence="2">Gem-associated protein 5 TPR domain-containing protein</fullName>
    </recommendedName>
</protein>
<reference evidence="4" key="1">
    <citation type="submission" date="2022-11" db="UniProtKB">
        <authorList>
            <consortium name="WormBaseParasite"/>
        </authorList>
    </citation>
    <scope>IDENTIFICATION</scope>
</reference>
<evidence type="ECO:0000313" key="4">
    <source>
        <dbReference type="WBParaSite" id="PSAMB.scaffold11082size3607.g33851.t1"/>
    </source>
</evidence>
<dbReference type="PANTHER" id="PTHR46362">
    <property type="entry name" value="GEM-ASSOCIATED PROTEIN 5"/>
    <property type="match status" value="1"/>
</dbReference>
<feature type="region of interest" description="Disordered" evidence="1">
    <location>
        <begin position="10"/>
        <end position="45"/>
    </location>
</feature>
<evidence type="ECO:0000313" key="3">
    <source>
        <dbReference type="Proteomes" id="UP000887566"/>
    </source>
</evidence>
<dbReference type="PANTHER" id="PTHR46362:SF1">
    <property type="entry name" value="GEM-ASSOCIATED PROTEIN 5"/>
    <property type="match status" value="1"/>
</dbReference>
<sequence length="397" mass="44499">MKSVLSAVLRPLHNRHKKEKKKRAQDKRKSGMVDESNIVDASEPANAPAIAAIDHNEEDGAMSGLREIKYDKDYVRNRKRTQTKTKASTLLFERASQKESAEGELVLQSLVAKLEERLGLVIASPKLKSLVPSFPLDVDHCSVFGPRSHISRLIQNEVEALNATNEDAGKARALLLQLWDKRVAAAVEDCRRRKISFEALNLITQTNDKENDSHLLDKYDELKTENLHEAVTYLLHSNKMLAASIEAIELLLEHKFYWDAAVLARRYLTPSNETFKKVFTQWAKVLVHKAMSNFGDAQNTHHGFMIDAAKCYIVMDMYAKAAKHLAKSNDLKSLLLACRLSRIDVKTAELKGDSDAIEAAKRSASEVGDAAIRRCVVMCEWDLAAALIELMQLGQVP</sequence>
<name>A0A914UM48_9BILA</name>
<dbReference type="GO" id="GO:0032797">
    <property type="term" value="C:SMN complex"/>
    <property type="evidence" value="ECO:0007669"/>
    <property type="project" value="TreeGrafter"/>
</dbReference>
<dbReference type="GO" id="GO:0003730">
    <property type="term" value="F:mRNA 3'-UTR binding"/>
    <property type="evidence" value="ECO:0007669"/>
    <property type="project" value="TreeGrafter"/>
</dbReference>
<dbReference type="Pfam" id="PF23774">
    <property type="entry name" value="TPR_GEMI5"/>
    <property type="match status" value="1"/>
</dbReference>
<dbReference type="InterPro" id="IPR052640">
    <property type="entry name" value="Gemin-5"/>
</dbReference>
<keyword evidence="3" id="KW-1185">Reference proteome</keyword>
<dbReference type="GO" id="GO:0005634">
    <property type="term" value="C:nucleus"/>
    <property type="evidence" value="ECO:0007669"/>
    <property type="project" value="TreeGrafter"/>
</dbReference>
<dbReference type="WBParaSite" id="PSAMB.scaffold11082size3607.g33851.t1">
    <property type="protein sequence ID" value="PSAMB.scaffold11082size3607.g33851.t1"/>
    <property type="gene ID" value="PSAMB.scaffold11082size3607.g33851"/>
</dbReference>
<organism evidence="3 4">
    <name type="scientific">Plectus sambesii</name>
    <dbReference type="NCBI Taxonomy" id="2011161"/>
    <lineage>
        <taxon>Eukaryota</taxon>
        <taxon>Metazoa</taxon>
        <taxon>Ecdysozoa</taxon>
        <taxon>Nematoda</taxon>
        <taxon>Chromadorea</taxon>
        <taxon>Plectida</taxon>
        <taxon>Plectina</taxon>
        <taxon>Plectoidea</taxon>
        <taxon>Plectidae</taxon>
        <taxon>Plectus</taxon>
    </lineage>
</organism>
<feature type="domain" description="Gem-associated protein 5 TPR" evidence="2">
    <location>
        <begin position="142"/>
        <end position="344"/>
    </location>
</feature>
<dbReference type="Proteomes" id="UP000887566">
    <property type="component" value="Unplaced"/>
</dbReference>
<dbReference type="GO" id="GO:0000387">
    <property type="term" value="P:spliceosomal snRNP assembly"/>
    <property type="evidence" value="ECO:0007669"/>
    <property type="project" value="TreeGrafter"/>
</dbReference>
<evidence type="ECO:0000256" key="1">
    <source>
        <dbReference type="SAM" id="MobiDB-lite"/>
    </source>
</evidence>
<evidence type="ECO:0000259" key="2">
    <source>
        <dbReference type="Pfam" id="PF23774"/>
    </source>
</evidence>
<accession>A0A914UM48</accession>